<dbReference type="OrthoDB" id="9810950at2"/>
<dbReference type="GO" id="GO:0005886">
    <property type="term" value="C:plasma membrane"/>
    <property type="evidence" value="ECO:0007669"/>
    <property type="project" value="TreeGrafter"/>
</dbReference>
<evidence type="ECO:0000256" key="8">
    <source>
        <dbReference type="ARBA" id="ARBA00023098"/>
    </source>
</evidence>
<feature type="domain" description="O-acyltransferase WSD1-like N-terminal" evidence="11">
    <location>
        <begin position="4"/>
        <end position="267"/>
    </location>
</feature>
<feature type="domain" description="O-acyltransferase WSD1 C-terminal" evidence="12">
    <location>
        <begin position="306"/>
        <end position="450"/>
    </location>
</feature>
<dbReference type="GO" id="GO:0006071">
    <property type="term" value="P:glycerol metabolic process"/>
    <property type="evidence" value="ECO:0007669"/>
    <property type="project" value="UniProtKB-KW"/>
</dbReference>
<dbReference type="EC" id="2.3.1.20" evidence="4"/>
<keyword evidence="5" id="KW-0444">Lipid biosynthesis</keyword>
<dbReference type="GO" id="GO:0071731">
    <property type="term" value="P:response to nitric oxide"/>
    <property type="evidence" value="ECO:0007669"/>
    <property type="project" value="TreeGrafter"/>
</dbReference>
<dbReference type="Pfam" id="PF03007">
    <property type="entry name" value="WS_DGAT_cat"/>
    <property type="match status" value="1"/>
</dbReference>
<evidence type="ECO:0000259" key="11">
    <source>
        <dbReference type="Pfam" id="PF03007"/>
    </source>
</evidence>
<evidence type="ECO:0000256" key="1">
    <source>
        <dbReference type="ARBA" id="ARBA00004771"/>
    </source>
</evidence>
<evidence type="ECO:0000256" key="4">
    <source>
        <dbReference type="ARBA" id="ARBA00013244"/>
    </source>
</evidence>
<keyword evidence="14" id="KW-1185">Reference proteome</keyword>
<dbReference type="UniPathway" id="UPA00282"/>
<dbReference type="InterPro" id="IPR009721">
    <property type="entry name" value="O-acyltransferase_WSD1_C"/>
</dbReference>
<dbReference type="Pfam" id="PF06974">
    <property type="entry name" value="WS_DGAT_C"/>
    <property type="match status" value="1"/>
</dbReference>
<comment type="pathway">
    <text evidence="1">Glycerolipid metabolism; triacylglycerol biosynthesis.</text>
</comment>
<comment type="similarity">
    <text evidence="3">Belongs to the long-chain O-acyltransferase family.</text>
</comment>
<dbReference type="Proteomes" id="UP000256774">
    <property type="component" value="Unassembled WGS sequence"/>
</dbReference>
<evidence type="ECO:0000259" key="12">
    <source>
        <dbReference type="Pfam" id="PF06974"/>
    </source>
</evidence>
<dbReference type="GO" id="GO:0019432">
    <property type="term" value="P:triglyceride biosynthetic process"/>
    <property type="evidence" value="ECO:0007669"/>
    <property type="project" value="UniProtKB-UniPathway"/>
</dbReference>
<dbReference type="GO" id="GO:0001666">
    <property type="term" value="P:response to hypoxia"/>
    <property type="evidence" value="ECO:0007669"/>
    <property type="project" value="TreeGrafter"/>
</dbReference>
<evidence type="ECO:0000256" key="3">
    <source>
        <dbReference type="ARBA" id="ARBA00009587"/>
    </source>
</evidence>
<dbReference type="GO" id="GO:0051701">
    <property type="term" value="P:biological process involved in interaction with host"/>
    <property type="evidence" value="ECO:0007669"/>
    <property type="project" value="TreeGrafter"/>
</dbReference>
<dbReference type="PANTHER" id="PTHR31650:SF1">
    <property type="entry name" value="WAX ESTER SYNTHASE_DIACYLGLYCEROL ACYLTRANSFERASE 4-RELATED"/>
    <property type="match status" value="1"/>
</dbReference>
<keyword evidence="8" id="KW-0443">Lipid metabolism</keyword>
<evidence type="ECO:0000256" key="9">
    <source>
        <dbReference type="ARBA" id="ARBA00023315"/>
    </source>
</evidence>
<dbReference type="NCBIfam" id="TIGR02946">
    <property type="entry name" value="acyl_WS_DGAT"/>
    <property type="match status" value="1"/>
</dbReference>
<protein>
    <recommendedName>
        <fullName evidence="4">diacylglycerol O-acyltransferase</fullName>
        <ecNumber evidence="4">2.3.1.20</ecNumber>
    </recommendedName>
</protein>
<dbReference type="SUPFAM" id="SSF52777">
    <property type="entry name" value="CoA-dependent acyltransferases"/>
    <property type="match status" value="1"/>
</dbReference>
<evidence type="ECO:0000256" key="10">
    <source>
        <dbReference type="ARBA" id="ARBA00048109"/>
    </source>
</evidence>
<comment type="catalytic activity">
    <reaction evidence="10">
        <text>an acyl-CoA + a 1,2-diacyl-sn-glycerol = a triacyl-sn-glycerol + CoA</text>
        <dbReference type="Rhea" id="RHEA:10868"/>
        <dbReference type="ChEBI" id="CHEBI:17815"/>
        <dbReference type="ChEBI" id="CHEBI:57287"/>
        <dbReference type="ChEBI" id="CHEBI:58342"/>
        <dbReference type="ChEBI" id="CHEBI:64615"/>
        <dbReference type="EC" id="2.3.1.20"/>
    </reaction>
</comment>
<sequence length="457" mass="51255">MKALSPADQLFLWMEKRQQPMHVAGLQLFDYPEDAGPRYIRDLVEHLRSFTEPAPPFNKRLVSRFGQYFWETDKQFDLEHHFRHRALPKPGRIRELLSYVSAAHSNLMDRERPMWEVHLIEGVQGRRFALYTKVHHSLFDGIAAMRMGSRALSEDADMRDVPPIWAMAPRKKPVRLLRNPVEMATGMARFTATMSKQLATMPAVLGEIAKVSRKSTRDPNFVSFFQAPPSIINSKITGSRRFAAQSWPMARYKAVANTFGCTLNDVVLAVCGSALRNYLISQQALPDKPLIAMVPVSLRRDDSSEGNQIAMILANLGTEVADPTLRLERVMASVKEAKARYKQMSPAEILNYTALMMAPAGINLATGLASGLRAFNVIISNVPGPKEPLYWNGARLTGQYPVSIPVDQVALNITLTSYVDSLEFGLTACRRTLPSMQRLLDYLENGLRELEVAGGLR</sequence>
<comment type="pathway">
    <text evidence="2">Lipid metabolism.</text>
</comment>
<dbReference type="InterPro" id="IPR045034">
    <property type="entry name" value="O-acyltransferase_WSD1-like"/>
</dbReference>
<accession>A0A3E0H387</accession>
<dbReference type="RefSeq" id="WP_116208379.1">
    <property type="nucleotide sequence ID" value="NZ_QUNR01000003.1"/>
</dbReference>
<dbReference type="PANTHER" id="PTHR31650">
    <property type="entry name" value="O-ACYLTRANSFERASE (WSD1-LIKE) FAMILY PROTEIN"/>
    <property type="match status" value="1"/>
</dbReference>
<evidence type="ECO:0000256" key="2">
    <source>
        <dbReference type="ARBA" id="ARBA00005189"/>
    </source>
</evidence>
<dbReference type="AlphaFoldDB" id="A0A3E0H387"/>
<dbReference type="InterPro" id="IPR004255">
    <property type="entry name" value="O-acyltransferase_WSD1_N"/>
</dbReference>
<keyword evidence="6 13" id="KW-0808">Transferase</keyword>
<dbReference type="EMBL" id="QUNR01000003">
    <property type="protein sequence ID" value="REH37768.1"/>
    <property type="molecule type" value="Genomic_DNA"/>
</dbReference>
<gene>
    <name evidence="13" type="ORF">DFR26_1551</name>
</gene>
<evidence type="ECO:0000256" key="7">
    <source>
        <dbReference type="ARBA" id="ARBA00022798"/>
    </source>
</evidence>
<evidence type="ECO:0000256" key="6">
    <source>
        <dbReference type="ARBA" id="ARBA00022679"/>
    </source>
</evidence>
<dbReference type="GO" id="GO:0004144">
    <property type="term" value="F:diacylglycerol O-acyltransferase activity"/>
    <property type="evidence" value="ECO:0007669"/>
    <property type="project" value="UniProtKB-EC"/>
</dbReference>
<keyword evidence="7" id="KW-0319">Glycerol metabolism</keyword>
<dbReference type="InterPro" id="IPR014292">
    <property type="entry name" value="Acyl_transf_WS/DGAT"/>
</dbReference>
<keyword evidence="9 13" id="KW-0012">Acyltransferase</keyword>
<organism evidence="13 14">
    <name type="scientific">Paraperlucidibaca baekdonensis</name>
    <dbReference type="NCBI Taxonomy" id="748120"/>
    <lineage>
        <taxon>Bacteria</taxon>
        <taxon>Pseudomonadati</taxon>
        <taxon>Pseudomonadota</taxon>
        <taxon>Gammaproteobacteria</taxon>
        <taxon>Moraxellales</taxon>
        <taxon>Moraxellaceae</taxon>
        <taxon>Paraperlucidibaca</taxon>
    </lineage>
</organism>
<evidence type="ECO:0000256" key="5">
    <source>
        <dbReference type="ARBA" id="ARBA00022516"/>
    </source>
</evidence>
<reference evidence="13 14" key="1">
    <citation type="submission" date="2018-08" db="EMBL/GenBank/DDBJ databases">
        <title>Genomic Encyclopedia of Type Strains, Phase IV (KMG-IV): sequencing the most valuable type-strain genomes for metagenomic binning, comparative biology and taxonomic classification.</title>
        <authorList>
            <person name="Goeker M."/>
        </authorList>
    </citation>
    <scope>NUCLEOTIDE SEQUENCE [LARGE SCALE GENOMIC DNA]</scope>
    <source>
        <strain evidence="13 14">DSM 26022</strain>
    </source>
</reference>
<evidence type="ECO:0000313" key="14">
    <source>
        <dbReference type="Proteomes" id="UP000256774"/>
    </source>
</evidence>
<proteinExistence type="inferred from homology"/>
<comment type="caution">
    <text evidence="13">The sequence shown here is derived from an EMBL/GenBank/DDBJ whole genome shotgun (WGS) entry which is preliminary data.</text>
</comment>
<name>A0A3E0H387_9GAMM</name>
<evidence type="ECO:0000313" key="13">
    <source>
        <dbReference type="EMBL" id="REH37768.1"/>
    </source>
</evidence>